<keyword evidence="8" id="KW-1185">Reference proteome</keyword>
<keyword evidence="2 4" id="KW-0472">Membrane</keyword>
<feature type="domain" description="Ig-like" evidence="6">
    <location>
        <begin position="182"/>
        <end position="258"/>
    </location>
</feature>
<dbReference type="SUPFAM" id="SSF48726">
    <property type="entry name" value="Immunoglobulin"/>
    <property type="match status" value="1"/>
</dbReference>
<evidence type="ECO:0000313" key="7">
    <source>
        <dbReference type="Ensembl" id="ENSGMOP00000067222.1"/>
    </source>
</evidence>
<keyword evidence="4" id="KW-0812">Transmembrane</keyword>
<accession>A0A8C5CWN2</accession>
<dbReference type="AlphaFoldDB" id="A0A8C5CWN2"/>
<dbReference type="Proteomes" id="UP000694546">
    <property type="component" value="Chromosome 6"/>
</dbReference>
<dbReference type="PANTHER" id="PTHR24100:SF151">
    <property type="entry name" value="ICOS LIGAND"/>
    <property type="match status" value="1"/>
</dbReference>
<evidence type="ECO:0000259" key="6">
    <source>
        <dbReference type="PROSITE" id="PS50835"/>
    </source>
</evidence>
<dbReference type="InterPro" id="IPR050504">
    <property type="entry name" value="IgSF_BTN/MOG"/>
</dbReference>
<dbReference type="Pfam" id="PF22705">
    <property type="entry name" value="C2-set_3"/>
    <property type="match status" value="1"/>
</dbReference>
<feature type="transmembrane region" description="Helical" evidence="4">
    <location>
        <begin position="272"/>
        <end position="295"/>
    </location>
</feature>
<sequence length="296" mass="33764">MASAPLKQRLFRVLLLLLSMFPTLLHASAPLKQRLFRVRLLHLLMFPTLLHGKIITMTAQVGEDVFLSHYLKLPKELTETLKCYKVVVDEKDKMVGLGRNFYIDCFKDKPPKDNSKLPSPENSGRTSLLLKDVILFNVTRADEGNYIFAFPLERKEYTIQLLIGVVSSVTISLEECPDCSGLVLRCESVGWYPRPQLSWWTDGGLPLPAVTMNTTRDPTDGLYTISSTVVVERGQGARNYSCRVHQEWFNQNREAEIAIQEDHFPSCSRHHWWLVPALVIFVFALVLLVIVSTLYL</sequence>
<feature type="chain" id="PRO_5047432598" evidence="5">
    <location>
        <begin position="28"/>
        <end position="296"/>
    </location>
</feature>
<dbReference type="InterPro" id="IPR013783">
    <property type="entry name" value="Ig-like_fold"/>
</dbReference>
<keyword evidence="3" id="KW-0393">Immunoglobulin domain</keyword>
<evidence type="ECO:0000313" key="8">
    <source>
        <dbReference type="Proteomes" id="UP000694546"/>
    </source>
</evidence>
<dbReference type="Ensembl" id="ENSGMOT00000062986.1">
    <property type="protein sequence ID" value="ENSGMOP00000067222.1"/>
    <property type="gene ID" value="ENSGMOG00000004652.2"/>
</dbReference>
<proteinExistence type="predicted"/>
<evidence type="ECO:0000256" key="5">
    <source>
        <dbReference type="SAM" id="SignalP"/>
    </source>
</evidence>
<dbReference type="InterPro" id="IPR036179">
    <property type="entry name" value="Ig-like_dom_sf"/>
</dbReference>
<evidence type="ECO:0000256" key="4">
    <source>
        <dbReference type="SAM" id="Phobius"/>
    </source>
</evidence>
<evidence type="ECO:0000256" key="1">
    <source>
        <dbReference type="ARBA" id="ARBA00004370"/>
    </source>
</evidence>
<comment type="subcellular location">
    <subcellularLocation>
        <location evidence="1">Membrane</location>
    </subcellularLocation>
</comment>
<keyword evidence="5" id="KW-0732">Signal</keyword>
<organism evidence="7 8">
    <name type="scientific">Gadus morhua</name>
    <name type="common">Atlantic cod</name>
    <dbReference type="NCBI Taxonomy" id="8049"/>
    <lineage>
        <taxon>Eukaryota</taxon>
        <taxon>Metazoa</taxon>
        <taxon>Chordata</taxon>
        <taxon>Craniata</taxon>
        <taxon>Vertebrata</taxon>
        <taxon>Euteleostomi</taxon>
        <taxon>Actinopterygii</taxon>
        <taxon>Neopterygii</taxon>
        <taxon>Teleostei</taxon>
        <taxon>Neoteleostei</taxon>
        <taxon>Acanthomorphata</taxon>
        <taxon>Zeiogadaria</taxon>
        <taxon>Gadariae</taxon>
        <taxon>Gadiformes</taxon>
        <taxon>Gadoidei</taxon>
        <taxon>Gadidae</taxon>
        <taxon>Gadus</taxon>
    </lineage>
</organism>
<protein>
    <submittedName>
        <fullName evidence="7">Putative butyrophilin subfamily 2 member A3</fullName>
    </submittedName>
</protein>
<dbReference type="RefSeq" id="XP_030213826.1">
    <property type="nucleotide sequence ID" value="XM_030357966.1"/>
</dbReference>
<keyword evidence="4" id="KW-1133">Transmembrane helix</keyword>
<dbReference type="GO" id="GO:0005102">
    <property type="term" value="F:signaling receptor binding"/>
    <property type="evidence" value="ECO:0007669"/>
    <property type="project" value="TreeGrafter"/>
</dbReference>
<dbReference type="GO" id="GO:0050852">
    <property type="term" value="P:T cell receptor signaling pathway"/>
    <property type="evidence" value="ECO:0007669"/>
    <property type="project" value="TreeGrafter"/>
</dbReference>
<dbReference type="GeneTree" id="ENSGT00940000179049"/>
<evidence type="ECO:0000256" key="2">
    <source>
        <dbReference type="ARBA" id="ARBA00023136"/>
    </source>
</evidence>
<reference evidence="7" key="2">
    <citation type="submission" date="2025-09" db="UniProtKB">
        <authorList>
            <consortium name="Ensembl"/>
        </authorList>
    </citation>
    <scope>IDENTIFICATION</scope>
</reference>
<dbReference type="InterPro" id="IPR007110">
    <property type="entry name" value="Ig-like_dom"/>
</dbReference>
<dbReference type="PROSITE" id="PS50835">
    <property type="entry name" value="IG_LIKE"/>
    <property type="match status" value="1"/>
</dbReference>
<dbReference type="PANTHER" id="PTHR24100">
    <property type="entry name" value="BUTYROPHILIN"/>
    <property type="match status" value="1"/>
</dbReference>
<dbReference type="GO" id="GO:0009897">
    <property type="term" value="C:external side of plasma membrane"/>
    <property type="evidence" value="ECO:0007669"/>
    <property type="project" value="TreeGrafter"/>
</dbReference>
<gene>
    <name evidence="7" type="primary">LOC115545124</name>
</gene>
<reference evidence="7" key="1">
    <citation type="submission" date="2025-08" db="UniProtKB">
        <authorList>
            <consortium name="Ensembl"/>
        </authorList>
    </citation>
    <scope>IDENTIFICATION</scope>
</reference>
<dbReference type="Gene3D" id="2.60.40.10">
    <property type="entry name" value="Immunoglobulins"/>
    <property type="match status" value="1"/>
</dbReference>
<dbReference type="GeneID" id="115545124"/>
<dbReference type="InterPro" id="IPR053896">
    <property type="entry name" value="BTN3A2-like_Ig-C"/>
</dbReference>
<feature type="signal peptide" evidence="5">
    <location>
        <begin position="1"/>
        <end position="27"/>
    </location>
</feature>
<name>A0A8C5CWN2_GADMO</name>
<evidence type="ECO:0000256" key="3">
    <source>
        <dbReference type="ARBA" id="ARBA00023319"/>
    </source>
</evidence>
<dbReference type="GO" id="GO:0001817">
    <property type="term" value="P:regulation of cytokine production"/>
    <property type="evidence" value="ECO:0007669"/>
    <property type="project" value="TreeGrafter"/>
</dbReference>